<evidence type="ECO:0000313" key="10">
    <source>
        <dbReference type="EMBL" id="MBA0124831.1"/>
    </source>
</evidence>
<keyword evidence="3" id="KW-0813">Transport</keyword>
<dbReference type="Proteomes" id="UP000582974">
    <property type="component" value="Unassembled WGS sequence"/>
</dbReference>
<comment type="caution">
    <text evidence="10">The sequence shown here is derived from an EMBL/GenBank/DDBJ whole genome shotgun (WGS) entry which is preliminary data.</text>
</comment>
<dbReference type="InterPro" id="IPR017588">
    <property type="entry name" value="UacT-like"/>
</dbReference>
<name>A0A838A8K1_9PSEU</name>
<dbReference type="EMBL" id="JACCKD010000002">
    <property type="protein sequence ID" value="MBA0124831.1"/>
    <property type="molecule type" value="Genomic_DNA"/>
</dbReference>
<evidence type="ECO:0000256" key="2">
    <source>
        <dbReference type="ARBA" id="ARBA00008821"/>
    </source>
</evidence>
<keyword evidence="11" id="KW-1185">Reference proteome</keyword>
<evidence type="ECO:0000256" key="4">
    <source>
        <dbReference type="ARBA" id="ARBA00022475"/>
    </source>
</evidence>
<organism evidence="10 11">
    <name type="scientific">Haloechinothrix aidingensis</name>
    <dbReference type="NCBI Taxonomy" id="2752311"/>
    <lineage>
        <taxon>Bacteria</taxon>
        <taxon>Bacillati</taxon>
        <taxon>Actinomycetota</taxon>
        <taxon>Actinomycetes</taxon>
        <taxon>Pseudonocardiales</taxon>
        <taxon>Pseudonocardiaceae</taxon>
        <taxon>Haloechinothrix</taxon>
    </lineage>
</organism>
<dbReference type="NCBIfam" id="NF037981">
    <property type="entry name" value="NCS2_1"/>
    <property type="match status" value="1"/>
</dbReference>
<keyword evidence="7 9" id="KW-0472">Membrane</keyword>
<dbReference type="PANTHER" id="PTHR42810">
    <property type="entry name" value="PURINE PERMEASE C1399.01C-RELATED"/>
    <property type="match status" value="1"/>
</dbReference>
<dbReference type="NCBIfam" id="TIGR03173">
    <property type="entry name" value="pbuX"/>
    <property type="match status" value="1"/>
</dbReference>
<reference evidence="10 11" key="1">
    <citation type="submission" date="2020-07" db="EMBL/GenBank/DDBJ databases">
        <title>Genome of Haloechinothrix sp.</title>
        <authorList>
            <person name="Tang S.-K."/>
            <person name="Yang L."/>
            <person name="Zhu W.-Y."/>
        </authorList>
    </citation>
    <scope>NUCLEOTIDE SEQUENCE [LARGE SCALE GENOMIC DNA]</scope>
    <source>
        <strain evidence="10 11">YIM 98757</strain>
    </source>
</reference>
<feature type="transmembrane region" description="Helical" evidence="9">
    <location>
        <begin position="201"/>
        <end position="217"/>
    </location>
</feature>
<dbReference type="GO" id="GO:0042907">
    <property type="term" value="F:xanthine transmembrane transporter activity"/>
    <property type="evidence" value="ECO:0007669"/>
    <property type="project" value="TreeGrafter"/>
</dbReference>
<evidence type="ECO:0000256" key="1">
    <source>
        <dbReference type="ARBA" id="ARBA00004651"/>
    </source>
</evidence>
<dbReference type="NCBIfam" id="TIGR00801">
    <property type="entry name" value="ncs2"/>
    <property type="match status" value="1"/>
</dbReference>
<feature type="transmembrane region" description="Helical" evidence="9">
    <location>
        <begin position="237"/>
        <end position="261"/>
    </location>
</feature>
<feature type="transmembrane region" description="Helical" evidence="9">
    <location>
        <begin position="88"/>
        <end position="106"/>
    </location>
</feature>
<keyword evidence="4" id="KW-1003">Cell membrane</keyword>
<feature type="transmembrane region" description="Helical" evidence="9">
    <location>
        <begin position="47"/>
        <end position="76"/>
    </location>
</feature>
<gene>
    <name evidence="10" type="ORF">H0B56_04680</name>
</gene>
<evidence type="ECO:0000256" key="5">
    <source>
        <dbReference type="ARBA" id="ARBA00022692"/>
    </source>
</evidence>
<dbReference type="PANTHER" id="PTHR42810:SF4">
    <property type="entry name" value="URIC ACID TRANSPORTER UACT"/>
    <property type="match status" value="1"/>
</dbReference>
<feature type="transmembrane region" description="Helical" evidence="9">
    <location>
        <begin position="112"/>
        <end position="135"/>
    </location>
</feature>
<evidence type="ECO:0000313" key="11">
    <source>
        <dbReference type="Proteomes" id="UP000582974"/>
    </source>
</evidence>
<dbReference type="InterPro" id="IPR006043">
    <property type="entry name" value="NCS2"/>
</dbReference>
<dbReference type="InterPro" id="IPR006042">
    <property type="entry name" value="Xan_ur_permease"/>
</dbReference>
<accession>A0A838A8K1</accession>
<evidence type="ECO:0000256" key="8">
    <source>
        <dbReference type="SAM" id="MobiDB-lite"/>
    </source>
</evidence>
<evidence type="ECO:0000256" key="9">
    <source>
        <dbReference type="SAM" id="Phobius"/>
    </source>
</evidence>
<dbReference type="GO" id="GO:0005886">
    <property type="term" value="C:plasma membrane"/>
    <property type="evidence" value="ECO:0007669"/>
    <property type="project" value="UniProtKB-SubCell"/>
</dbReference>
<keyword evidence="6 9" id="KW-1133">Transmembrane helix</keyword>
<sequence length="464" mass="47221">MFSLRRTSQRAGSARPEDEKLPPHLLTLYGLQHILTMYAGVVTPPLIIGGAIGLTTAELGILVSAALLVSGLATVLQTLGVWRFGAQLPVVIGISFVPVSAMTAIAEESGLAVVFGAAMASGVFGLLLIPFMAGLRRFFPPVVTGSVITVIGLSLLPVAAGWITEGADGGPPPLGDLGLAAATLVIVLVLARVLPGAASKLAVLGGLILGTVIAGIAGRVDFSEVGEGPVFSFGQPFYFGLPEFHIAAIVTMCIVMVVILAEGIADILAVGEIVGTEVDSRRLANGLRADVSAAVFGPVLNSFPGSTFSQNVGLIALTRIKSRYVVAVGGLILITLGLFPILGRIVATIPMPVLGGAGLVLFGSVAAAGVRTLAKVDFDNNLNLVIVAVALGFGVIPIAAPEFYEAFPEWLAMIMHSGIVGGFVAALVLNVLFNVLGRASSDGTGAGAPPDGSPGLAEEDTPRG</sequence>
<dbReference type="PROSITE" id="PS01116">
    <property type="entry name" value="XANTH_URACIL_PERMASE"/>
    <property type="match status" value="1"/>
</dbReference>
<feature type="transmembrane region" description="Helical" evidence="9">
    <location>
        <begin position="324"/>
        <end position="343"/>
    </location>
</feature>
<keyword evidence="5 9" id="KW-0812">Transmembrane</keyword>
<feature type="transmembrane region" description="Helical" evidence="9">
    <location>
        <begin position="349"/>
        <end position="370"/>
    </location>
</feature>
<dbReference type="AlphaFoldDB" id="A0A838A8K1"/>
<feature type="transmembrane region" description="Helical" evidence="9">
    <location>
        <begin position="175"/>
        <end position="194"/>
    </location>
</feature>
<feature type="transmembrane region" description="Helical" evidence="9">
    <location>
        <begin position="21"/>
        <end position="41"/>
    </location>
</feature>
<evidence type="ECO:0000256" key="3">
    <source>
        <dbReference type="ARBA" id="ARBA00022448"/>
    </source>
</evidence>
<dbReference type="RefSeq" id="WP_180891719.1">
    <property type="nucleotide sequence ID" value="NZ_JACCKD010000002.1"/>
</dbReference>
<feature type="region of interest" description="Disordered" evidence="8">
    <location>
        <begin position="442"/>
        <end position="464"/>
    </location>
</feature>
<protein>
    <submittedName>
        <fullName evidence="10">Purine permease</fullName>
    </submittedName>
</protein>
<feature type="transmembrane region" description="Helical" evidence="9">
    <location>
        <begin position="142"/>
        <end position="163"/>
    </location>
</feature>
<proteinExistence type="inferred from homology"/>
<dbReference type="Pfam" id="PF00860">
    <property type="entry name" value="Xan_ur_permease"/>
    <property type="match status" value="1"/>
</dbReference>
<comment type="subcellular location">
    <subcellularLocation>
        <location evidence="1">Cell membrane</location>
        <topology evidence="1">Multi-pass membrane protein</topology>
    </subcellularLocation>
</comment>
<evidence type="ECO:0000256" key="6">
    <source>
        <dbReference type="ARBA" id="ARBA00022989"/>
    </source>
</evidence>
<feature type="transmembrane region" description="Helical" evidence="9">
    <location>
        <begin position="382"/>
        <end position="404"/>
    </location>
</feature>
<feature type="transmembrane region" description="Helical" evidence="9">
    <location>
        <begin position="410"/>
        <end position="433"/>
    </location>
</feature>
<comment type="similarity">
    <text evidence="2">Belongs to the nucleobase:cation symporter-2 (NCS2) (TC 2.A.40) family.</text>
</comment>
<evidence type="ECO:0000256" key="7">
    <source>
        <dbReference type="ARBA" id="ARBA00023136"/>
    </source>
</evidence>